<evidence type="ECO:0000313" key="2">
    <source>
        <dbReference type="Proteomes" id="UP001085076"/>
    </source>
</evidence>
<comment type="caution">
    <text evidence="1">The sequence shown here is derived from an EMBL/GenBank/DDBJ whole genome shotgun (WGS) entry which is preliminary data.</text>
</comment>
<dbReference type="PANTHER" id="PTHR36080">
    <property type="entry name" value="DBJ|BAA96220.1"/>
    <property type="match status" value="1"/>
</dbReference>
<evidence type="ECO:0000313" key="1">
    <source>
        <dbReference type="EMBL" id="KAJ0965351.1"/>
    </source>
</evidence>
<sequence length="78" mass="8779">MADRVREKEKEEKQKGERWKAALVNLTEMGSNIDSLQQLLVKKAVFVDDDTFAKASLISEQSKTIKLVANLESNARVS</sequence>
<organism evidence="1 2">
    <name type="scientific">Dioscorea zingiberensis</name>
    <dbReference type="NCBI Taxonomy" id="325984"/>
    <lineage>
        <taxon>Eukaryota</taxon>
        <taxon>Viridiplantae</taxon>
        <taxon>Streptophyta</taxon>
        <taxon>Embryophyta</taxon>
        <taxon>Tracheophyta</taxon>
        <taxon>Spermatophyta</taxon>
        <taxon>Magnoliopsida</taxon>
        <taxon>Liliopsida</taxon>
        <taxon>Dioscoreales</taxon>
        <taxon>Dioscoreaceae</taxon>
        <taxon>Dioscorea</taxon>
    </lineage>
</organism>
<reference evidence="1" key="2">
    <citation type="journal article" date="2022" name="Hortic Res">
        <title>The genome of Dioscorea zingiberensis sheds light on the biosynthesis, origin and evolution of the medicinally important diosgenin saponins.</title>
        <authorList>
            <person name="Li Y."/>
            <person name="Tan C."/>
            <person name="Li Z."/>
            <person name="Guo J."/>
            <person name="Li S."/>
            <person name="Chen X."/>
            <person name="Wang C."/>
            <person name="Dai X."/>
            <person name="Yang H."/>
            <person name="Song W."/>
            <person name="Hou L."/>
            <person name="Xu J."/>
            <person name="Tong Z."/>
            <person name="Xu A."/>
            <person name="Yuan X."/>
            <person name="Wang W."/>
            <person name="Yang Q."/>
            <person name="Chen L."/>
            <person name="Sun Z."/>
            <person name="Wang K."/>
            <person name="Pan B."/>
            <person name="Chen J."/>
            <person name="Bao Y."/>
            <person name="Liu F."/>
            <person name="Qi X."/>
            <person name="Gang D.R."/>
            <person name="Wen J."/>
            <person name="Li J."/>
        </authorList>
    </citation>
    <scope>NUCLEOTIDE SEQUENCE</scope>
    <source>
        <strain evidence="1">Dzin_1.0</strain>
    </source>
</reference>
<keyword evidence="2" id="KW-1185">Reference proteome</keyword>
<dbReference type="OrthoDB" id="1930465at2759"/>
<protein>
    <submittedName>
        <fullName evidence="1">Uncharacterized protein</fullName>
    </submittedName>
</protein>
<name>A0A9D5C2E6_9LILI</name>
<dbReference type="PANTHER" id="PTHR36080:SF1">
    <property type="entry name" value="DBJ|BAA96220.1"/>
    <property type="match status" value="1"/>
</dbReference>
<gene>
    <name evidence="1" type="ORF">J5N97_026489</name>
</gene>
<accession>A0A9D5C2E6</accession>
<dbReference type="Proteomes" id="UP001085076">
    <property type="component" value="Miscellaneous, Linkage group lg08"/>
</dbReference>
<dbReference type="EMBL" id="JAGGNH010000008">
    <property type="protein sequence ID" value="KAJ0965351.1"/>
    <property type="molecule type" value="Genomic_DNA"/>
</dbReference>
<proteinExistence type="predicted"/>
<reference evidence="1" key="1">
    <citation type="submission" date="2021-03" db="EMBL/GenBank/DDBJ databases">
        <authorList>
            <person name="Li Z."/>
            <person name="Yang C."/>
        </authorList>
    </citation>
    <scope>NUCLEOTIDE SEQUENCE</scope>
    <source>
        <strain evidence="1">Dzin_1.0</strain>
        <tissue evidence="1">Leaf</tissue>
    </source>
</reference>
<dbReference type="AlphaFoldDB" id="A0A9D5C2E6"/>